<feature type="transmembrane region" description="Helical" evidence="1">
    <location>
        <begin position="49"/>
        <end position="72"/>
    </location>
</feature>
<evidence type="ECO:0000313" key="3">
    <source>
        <dbReference type="Proteomes" id="UP000554482"/>
    </source>
</evidence>
<keyword evidence="1" id="KW-1133">Transmembrane helix</keyword>
<proteinExistence type="predicted"/>
<evidence type="ECO:0000256" key="1">
    <source>
        <dbReference type="SAM" id="Phobius"/>
    </source>
</evidence>
<name>A0A7J6WGR0_THATH</name>
<dbReference type="AlphaFoldDB" id="A0A7J6WGR0"/>
<dbReference type="EMBL" id="JABWDY010015715">
    <property type="protein sequence ID" value="KAF5196626.1"/>
    <property type="molecule type" value="Genomic_DNA"/>
</dbReference>
<evidence type="ECO:0000313" key="2">
    <source>
        <dbReference type="EMBL" id="KAF5196626.1"/>
    </source>
</evidence>
<protein>
    <submittedName>
        <fullName evidence="2">Uncharacterized protein</fullName>
    </submittedName>
</protein>
<sequence>MIQKGLKGGSYCSIFRLEAVATAIVCGLVFNILYELFKIWMERLPLDSVLPILPCLLNLFVFGNIGCGRSVIN</sequence>
<keyword evidence="1" id="KW-0472">Membrane</keyword>
<feature type="transmembrane region" description="Helical" evidence="1">
    <location>
        <begin position="20"/>
        <end position="37"/>
    </location>
</feature>
<comment type="caution">
    <text evidence="2">The sequence shown here is derived from an EMBL/GenBank/DDBJ whole genome shotgun (WGS) entry which is preliminary data.</text>
</comment>
<reference evidence="2 3" key="1">
    <citation type="submission" date="2020-06" db="EMBL/GenBank/DDBJ databases">
        <title>Transcriptomic and genomic resources for Thalictrum thalictroides and T. hernandezii: Facilitating candidate gene discovery in an emerging model plant lineage.</title>
        <authorList>
            <person name="Arias T."/>
            <person name="Riano-Pachon D.M."/>
            <person name="Di Stilio V.S."/>
        </authorList>
    </citation>
    <scope>NUCLEOTIDE SEQUENCE [LARGE SCALE GENOMIC DNA]</scope>
    <source>
        <strain evidence="3">cv. WT478/WT964</strain>
        <tissue evidence="2">Leaves</tissue>
    </source>
</reference>
<dbReference type="Proteomes" id="UP000554482">
    <property type="component" value="Unassembled WGS sequence"/>
</dbReference>
<accession>A0A7J6WGR0</accession>
<organism evidence="2 3">
    <name type="scientific">Thalictrum thalictroides</name>
    <name type="common">Rue-anemone</name>
    <name type="synonym">Anemone thalictroides</name>
    <dbReference type="NCBI Taxonomy" id="46969"/>
    <lineage>
        <taxon>Eukaryota</taxon>
        <taxon>Viridiplantae</taxon>
        <taxon>Streptophyta</taxon>
        <taxon>Embryophyta</taxon>
        <taxon>Tracheophyta</taxon>
        <taxon>Spermatophyta</taxon>
        <taxon>Magnoliopsida</taxon>
        <taxon>Ranunculales</taxon>
        <taxon>Ranunculaceae</taxon>
        <taxon>Thalictroideae</taxon>
        <taxon>Thalictrum</taxon>
    </lineage>
</organism>
<gene>
    <name evidence="2" type="ORF">FRX31_013787</name>
</gene>
<keyword evidence="3" id="KW-1185">Reference proteome</keyword>
<keyword evidence="1" id="KW-0812">Transmembrane</keyword>